<feature type="domain" description="HTH lacI-type" evidence="5">
    <location>
        <begin position="9"/>
        <end position="64"/>
    </location>
</feature>
<evidence type="ECO:0000313" key="7">
    <source>
        <dbReference type="Proteomes" id="UP000007962"/>
    </source>
</evidence>
<dbReference type="InterPro" id="IPR000843">
    <property type="entry name" value="HTH_LacI"/>
</dbReference>
<accession>C5BY68</accession>
<dbReference type="eggNOG" id="COG1609">
    <property type="taxonomic scope" value="Bacteria"/>
</dbReference>
<protein>
    <submittedName>
        <fullName evidence="6">Transcriptional regulator, LacI family</fullName>
    </submittedName>
</protein>
<keyword evidence="7" id="KW-1185">Reference proteome</keyword>
<dbReference type="HOGENOM" id="CLU_037628_5_0_11"/>
<dbReference type="STRING" id="471853.Bcav_2723"/>
<dbReference type="SMART" id="SM00354">
    <property type="entry name" value="HTH_LACI"/>
    <property type="match status" value="1"/>
</dbReference>
<dbReference type="SUPFAM" id="SSF47413">
    <property type="entry name" value="lambda repressor-like DNA-binding domains"/>
    <property type="match status" value="1"/>
</dbReference>
<name>C5BY68_BEUC1</name>
<dbReference type="CDD" id="cd01392">
    <property type="entry name" value="HTH_LacI"/>
    <property type="match status" value="1"/>
</dbReference>
<dbReference type="PANTHER" id="PTHR30146">
    <property type="entry name" value="LACI-RELATED TRANSCRIPTIONAL REPRESSOR"/>
    <property type="match status" value="1"/>
</dbReference>
<reference evidence="6 7" key="1">
    <citation type="journal article" date="2009" name="Stand. Genomic Sci.">
        <title>Complete genome sequence of Beutenbergia cavernae type strain (HKI 0122).</title>
        <authorList>
            <person name="Land M."/>
            <person name="Pukall R."/>
            <person name="Abt B."/>
            <person name="Goker M."/>
            <person name="Rohde M."/>
            <person name="Glavina Del Rio T."/>
            <person name="Tice H."/>
            <person name="Copeland A."/>
            <person name="Cheng J.F."/>
            <person name="Lucas S."/>
            <person name="Chen F."/>
            <person name="Nolan M."/>
            <person name="Bruce D."/>
            <person name="Goodwin L."/>
            <person name="Pitluck S."/>
            <person name="Ivanova N."/>
            <person name="Mavromatis K."/>
            <person name="Ovchinnikova G."/>
            <person name="Pati A."/>
            <person name="Chen A."/>
            <person name="Palaniappan K."/>
            <person name="Hauser L."/>
            <person name="Chang Y.J."/>
            <person name="Jefferies C.C."/>
            <person name="Saunders E."/>
            <person name="Brettin T."/>
            <person name="Detter J.C."/>
            <person name="Han C."/>
            <person name="Chain P."/>
            <person name="Bristow J."/>
            <person name="Eisen J.A."/>
            <person name="Markowitz V."/>
            <person name="Hugenholtz P."/>
            <person name="Kyrpides N.C."/>
            <person name="Klenk H.P."/>
            <person name="Lapidus A."/>
        </authorList>
    </citation>
    <scope>NUCLEOTIDE SEQUENCE [LARGE SCALE GENOMIC DNA]</scope>
    <source>
        <strain evidence="7">ATCC BAA-8 / DSM 12333 / NBRC 16432</strain>
    </source>
</reference>
<sequence length="347" mass="37516">MTARRERPPRQADVARLAGVSQSAVSRVVSGDLARIPAATQDRIRLAVRELGYVPNPAARSLRRRRNSLLGVHTFEPVFSRARDGFYVDFLLGIEERAEESGNDLVIFTSAAGGDGSRSVYRSGVNRLGIADGSILLGVATDAHELARLAAEGYPFVHIGRREVPGAQIPCVVPDYRAAAAEVVGHLVELGHRHFAYLRDHHGMPPYDDRRSGYAAALSAHRLRDVSPGAQGRAGITDEWIDRIADGPTTAVVAESVWLADRLVAGLAARGLSVPRDVSVAVLETREPDSAIAWDCLVIPREEIGRIAVDRLIDIFEDPGQDASMTWVPCSMAPGDTIAAALQKERT</sequence>
<dbReference type="CDD" id="cd06267">
    <property type="entry name" value="PBP1_LacI_sugar_binding-like"/>
    <property type="match status" value="1"/>
</dbReference>
<dbReference type="Pfam" id="PF13377">
    <property type="entry name" value="Peripla_BP_3"/>
    <property type="match status" value="1"/>
</dbReference>
<dbReference type="Pfam" id="PF00356">
    <property type="entry name" value="LacI"/>
    <property type="match status" value="1"/>
</dbReference>
<keyword evidence="2" id="KW-0805">Transcription regulation</keyword>
<organism evidence="6 7">
    <name type="scientific">Beutenbergia cavernae (strain ATCC BAA-8 / DSM 12333 / CCUG 43141 / JCM 11478 / NBRC 16432 / NCIMB 13614 / HKI 0122)</name>
    <dbReference type="NCBI Taxonomy" id="471853"/>
    <lineage>
        <taxon>Bacteria</taxon>
        <taxon>Bacillati</taxon>
        <taxon>Actinomycetota</taxon>
        <taxon>Actinomycetes</taxon>
        <taxon>Micrococcales</taxon>
        <taxon>Beutenbergiaceae</taxon>
        <taxon>Beutenbergia</taxon>
    </lineage>
</organism>
<dbReference type="EMBL" id="CP001618">
    <property type="protein sequence ID" value="ACQ80968.1"/>
    <property type="molecule type" value="Genomic_DNA"/>
</dbReference>
<dbReference type="Gene3D" id="3.40.50.2300">
    <property type="match status" value="2"/>
</dbReference>
<dbReference type="RefSeq" id="WP_015883208.1">
    <property type="nucleotide sequence ID" value="NC_012669.1"/>
</dbReference>
<keyword evidence="4" id="KW-0804">Transcription</keyword>
<dbReference type="SUPFAM" id="SSF53822">
    <property type="entry name" value="Periplasmic binding protein-like I"/>
    <property type="match status" value="1"/>
</dbReference>
<keyword evidence="1" id="KW-0678">Repressor</keyword>
<dbReference type="InterPro" id="IPR046335">
    <property type="entry name" value="LacI/GalR-like_sensor"/>
</dbReference>
<evidence type="ECO:0000256" key="2">
    <source>
        <dbReference type="ARBA" id="ARBA00023015"/>
    </source>
</evidence>
<evidence type="ECO:0000313" key="6">
    <source>
        <dbReference type="EMBL" id="ACQ80968.1"/>
    </source>
</evidence>
<dbReference type="KEGG" id="bcv:Bcav_2723"/>
<gene>
    <name evidence="6" type="ordered locus">Bcav_2723</name>
</gene>
<dbReference type="InterPro" id="IPR028082">
    <property type="entry name" value="Peripla_BP_I"/>
</dbReference>
<dbReference type="PROSITE" id="PS50932">
    <property type="entry name" value="HTH_LACI_2"/>
    <property type="match status" value="1"/>
</dbReference>
<dbReference type="AlphaFoldDB" id="C5BY68"/>
<dbReference type="OrthoDB" id="9790412at2"/>
<evidence type="ECO:0000256" key="3">
    <source>
        <dbReference type="ARBA" id="ARBA00023125"/>
    </source>
</evidence>
<dbReference type="InterPro" id="IPR010982">
    <property type="entry name" value="Lambda_DNA-bd_dom_sf"/>
</dbReference>
<keyword evidence="3" id="KW-0238">DNA-binding</keyword>
<dbReference type="PANTHER" id="PTHR30146:SF148">
    <property type="entry name" value="HTH-TYPE TRANSCRIPTIONAL REPRESSOR PURR-RELATED"/>
    <property type="match status" value="1"/>
</dbReference>
<evidence type="ECO:0000256" key="1">
    <source>
        <dbReference type="ARBA" id="ARBA00022491"/>
    </source>
</evidence>
<dbReference type="GO" id="GO:0003700">
    <property type="term" value="F:DNA-binding transcription factor activity"/>
    <property type="evidence" value="ECO:0007669"/>
    <property type="project" value="TreeGrafter"/>
</dbReference>
<dbReference type="Proteomes" id="UP000007962">
    <property type="component" value="Chromosome"/>
</dbReference>
<evidence type="ECO:0000259" key="5">
    <source>
        <dbReference type="PROSITE" id="PS50932"/>
    </source>
</evidence>
<dbReference type="GO" id="GO:0000976">
    <property type="term" value="F:transcription cis-regulatory region binding"/>
    <property type="evidence" value="ECO:0007669"/>
    <property type="project" value="TreeGrafter"/>
</dbReference>
<dbReference type="Gene3D" id="1.10.260.40">
    <property type="entry name" value="lambda repressor-like DNA-binding domains"/>
    <property type="match status" value="1"/>
</dbReference>
<evidence type="ECO:0000256" key="4">
    <source>
        <dbReference type="ARBA" id="ARBA00023163"/>
    </source>
</evidence>
<proteinExistence type="predicted"/>